<feature type="transmembrane region" description="Helical" evidence="12">
    <location>
        <begin position="42"/>
        <end position="64"/>
    </location>
</feature>
<dbReference type="Proteomes" id="UP000094385">
    <property type="component" value="Unassembled WGS sequence"/>
</dbReference>
<dbReference type="PANTHER" id="PTHR45683">
    <property type="entry name" value="MITOCHONDRIAL NICOTINAMIDE ADENINE DINUCLEOTIDE TRANSPORTER 1-RELATED-RELATED"/>
    <property type="match status" value="1"/>
</dbReference>
<dbReference type="PROSITE" id="PS50920">
    <property type="entry name" value="SOLCAR"/>
    <property type="match status" value="3"/>
</dbReference>
<evidence type="ECO:0000256" key="8">
    <source>
        <dbReference type="ARBA" id="ARBA00023128"/>
    </source>
</evidence>
<evidence type="ECO:0000256" key="6">
    <source>
        <dbReference type="ARBA" id="ARBA00022792"/>
    </source>
</evidence>
<reference evidence="13 14" key="1">
    <citation type="journal article" date="2016" name="Proc. Natl. Acad. Sci. U.S.A.">
        <title>Comparative genomics of biotechnologically important yeasts.</title>
        <authorList>
            <person name="Riley R."/>
            <person name="Haridas S."/>
            <person name="Wolfe K.H."/>
            <person name="Lopes M.R."/>
            <person name="Hittinger C.T."/>
            <person name="Goeker M."/>
            <person name="Salamov A.A."/>
            <person name="Wisecaver J.H."/>
            <person name="Long T.M."/>
            <person name="Calvey C.H."/>
            <person name="Aerts A.L."/>
            <person name="Barry K.W."/>
            <person name="Choi C."/>
            <person name="Clum A."/>
            <person name="Coughlan A.Y."/>
            <person name="Deshpande S."/>
            <person name="Douglass A.P."/>
            <person name="Hanson S.J."/>
            <person name="Klenk H.-P."/>
            <person name="LaButti K.M."/>
            <person name="Lapidus A."/>
            <person name="Lindquist E.A."/>
            <person name="Lipzen A.M."/>
            <person name="Meier-Kolthoff J.P."/>
            <person name="Ohm R.A."/>
            <person name="Otillar R.P."/>
            <person name="Pangilinan J.L."/>
            <person name="Peng Y."/>
            <person name="Rokas A."/>
            <person name="Rosa C.A."/>
            <person name="Scheuner C."/>
            <person name="Sibirny A.A."/>
            <person name="Slot J.C."/>
            <person name="Stielow J.B."/>
            <person name="Sun H."/>
            <person name="Kurtzman C.P."/>
            <person name="Blackwell M."/>
            <person name="Grigoriev I.V."/>
            <person name="Jeffries T.W."/>
        </authorList>
    </citation>
    <scope>NUCLEOTIDE SEQUENCE [LARGE SCALE GENOMIC DNA]</scope>
    <source>
        <strain evidence="13 14">NRRL Y-11557</strain>
    </source>
</reference>
<comment type="subcellular location">
    <subcellularLocation>
        <location evidence="1">Mitochondrion inner membrane</location>
        <topology evidence="1">Multi-pass membrane protein</topology>
    </subcellularLocation>
</comment>
<dbReference type="GO" id="GO:0015215">
    <property type="term" value="F:nucleotide transmembrane transporter activity"/>
    <property type="evidence" value="ECO:0007669"/>
    <property type="project" value="UniProtKB-ARBA"/>
</dbReference>
<evidence type="ECO:0000256" key="4">
    <source>
        <dbReference type="ARBA" id="ARBA00022692"/>
    </source>
</evidence>
<feature type="transmembrane region" description="Helical" evidence="12">
    <location>
        <begin position="200"/>
        <end position="223"/>
    </location>
</feature>
<evidence type="ECO:0000256" key="1">
    <source>
        <dbReference type="ARBA" id="ARBA00004448"/>
    </source>
</evidence>
<dbReference type="InterPro" id="IPR018108">
    <property type="entry name" value="MCP_transmembrane"/>
</dbReference>
<protein>
    <recommendedName>
        <fullName evidence="15">Mitochondrial carrier protein</fullName>
    </recommendedName>
</protein>
<evidence type="ECO:0000256" key="10">
    <source>
        <dbReference type="PROSITE-ProRule" id="PRU00282"/>
    </source>
</evidence>
<dbReference type="PRINTS" id="PR00926">
    <property type="entry name" value="MITOCARRIER"/>
</dbReference>
<comment type="similarity">
    <text evidence="2 11">Belongs to the mitochondrial carrier (TC 2.A.29) family.</text>
</comment>
<dbReference type="InterPro" id="IPR023395">
    <property type="entry name" value="MCP_dom_sf"/>
</dbReference>
<keyword evidence="14" id="KW-1185">Reference proteome</keyword>
<keyword evidence="5" id="KW-0677">Repeat</keyword>
<keyword evidence="9 10" id="KW-0472">Membrane</keyword>
<dbReference type="Pfam" id="PF00153">
    <property type="entry name" value="Mito_carr"/>
    <property type="match status" value="3"/>
</dbReference>
<name>A0A1E3Q7A4_LIPST</name>
<feature type="repeat" description="Solcar" evidence="10">
    <location>
        <begin position="142"/>
        <end position="229"/>
    </location>
</feature>
<dbReference type="GO" id="GO:0005743">
    <property type="term" value="C:mitochondrial inner membrane"/>
    <property type="evidence" value="ECO:0007669"/>
    <property type="project" value="UniProtKB-SubCell"/>
</dbReference>
<evidence type="ECO:0000256" key="12">
    <source>
        <dbReference type="SAM" id="Phobius"/>
    </source>
</evidence>
<dbReference type="Gene3D" id="1.50.40.10">
    <property type="entry name" value="Mitochondrial carrier domain"/>
    <property type="match status" value="2"/>
</dbReference>
<feature type="repeat" description="Solcar" evidence="10">
    <location>
        <begin position="242"/>
        <end position="333"/>
    </location>
</feature>
<evidence type="ECO:0000313" key="14">
    <source>
        <dbReference type="Proteomes" id="UP000094385"/>
    </source>
</evidence>
<dbReference type="OrthoDB" id="10266426at2759"/>
<keyword evidence="6" id="KW-0999">Mitochondrion inner membrane</keyword>
<sequence length="348" mass="38618">MGGQSPDVTAVKDVFASQLNPARSAQSLFIADRLAGLSESSVYALAGATAGVISGLVVCPLDVVKTKLQAQGGFTKYGIIHDHYYDGLRGTILTILKTEGIRGLYRGVVPITFGYLPTWMIYFTVYERCKKTFSKFWGFRDHPFTVHVASALCAGCSSTTITNPIWVVKTRLMTQNSNTSWYYKGTIDAFRTMYKKEGIMSFYAGLLPAFLGLTHVAVQFPLYEEFKQWFVPKPESRPSETRKVAGIIVASSLSKMCASIATYPHEVVRTRMQIQRGLPHNGDMVYSGVVQTISSLFREEGWRVFYSGLGTNLVRTVPASAVTLITYEVIVDEINRLKRARGIEEAPI</sequence>
<dbReference type="SUPFAM" id="SSF103506">
    <property type="entry name" value="Mitochondrial carrier"/>
    <property type="match status" value="1"/>
</dbReference>
<keyword evidence="4 10" id="KW-0812">Transmembrane</keyword>
<keyword evidence="3 11" id="KW-0813">Transport</keyword>
<keyword evidence="7 12" id="KW-1133">Transmembrane helix</keyword>
<evidence type="ECO:0000256" key="7">
    <source>
        <dbReference type="ARBA" id="ARBA00022989"/>
    </source>
</evidence>
<evidence type="ECO:0008006" key="15">
    <source>
        <dbReference type="Google" id="ProtNLM"/>
    </source>
</evidence>
<evidence type="ECO:0000313" key="13">
    <source>
        <dbReference type="EMBL" id="ODQ73022.1"/>
    </source>
</evidence>
<accession>A0A1E3Q7A4</accession>
<evidence type="ECO:0000256" key="5">
    <source>
        <dbReference type="ARBA" id="ARBA00022737"/>
    </source>
</evidence>
<dbReference type="FunFam" id="1.50.40.10:FF:000075">
    <property type="entry name" value="Nicotinamide adenine dinucleotide transporter 2, mitochondrial"/>
    <property type="match status" value="1"/>
</dbReference>
<organism evidence="13 14">
    <name type="scientific">Lipomyces starkeyi NRRL Y-11557</name>
    <dbReference type="NCBI Taxonomy" id="675824"/>
    <lineage>
        <taxon>Eukaryota</taxon>
        <taxon>Fungi</taxon>
        <taxon>Dikarya</taxon>
        <taxon>Ascomycota</taxon>
        <taxon>Saccharomycotina</taxon>
        <taxon>Lipomycetes</taxon>
        <taxon>Lipomycetales</taxon>
        <taxon>Lipomycetaceae</taxon>
        <taxon>Lipomyces</taxon>
    </lineage>
</organism>
<feature type="repeat" description="Solcar" evidence="10">
    <location>
        <begin position="38"/>
        <end position="132"/>
    </location>
</feature>
<dbReference type="InterPro" id="IPR002067">
    <property type="entry name" value="MCP"/>
</dbReference>
<dbReference type="AlphaFoldDB" id="A0A1E3Q7A4"/>
<dbReference type="InterPro" id="IPR044712">
    <property type="entry name" value="SLC25A32-like"/>
</dbReference>
<evidence type="ECO:0000256" key="3">
    <source>
        <dbReference type="ARBA" id="ARBA00022448"/>
    </source>
</evidence>
<gene>
    <name evidence="13" type="ORF">LIPSTDRAFT_71319</name>
</gene>
<evidence type="ECO:0000256" key="2">
    <source>
        <dbReference type="ARBA" id="ARBA00006375"/>
    </source>
</evidence>
<keyword evidence="8" id="KW-0496">Mitochondrion</keyword>
<evidence type="ECO:0000256" key="9">
    <source>
        <dbReference type="ARBA" id="ARBA00023136"/>
    </source>
</evidence>
<proteinExistence type="inferred from homology"/>
<evidence type="ECO:0000256" key="11">
    <source>
        <dbReference type="RuleBase" id="RU000488"/>
    </source>
</evidence>
<dbReference type="EMBL" id="KV454294">
    <property type="protein sequence ID" value="ODQ73022.1"/>
    <property type="molecule type" value="Genomic_DNA"/>
</dbReference>